<name>A0A0L0S0Z3_ALLM3</name>
<dbReference type="AlphaFoldDB" id="A0A0L0S0Z3"/>
<keyword evidence="11" id="KW-1185">Reference proteome</keyword>
<keyword evidence="5 6" id="KW-0067">ATP-binding</keyword>
<feature type="compositionally biased region" description="Acidic residues" evidence="7">
    <location>
        <begin position="270"/>
        <end position="283"/>
    </location>
</feature>
<dbReference type="PROSITE" id="PS00108">
    <property type="entry name" value="PROTEIN_KINASE_ST"/>
    <property type="match status" value="1"/>
</dbReference>
<dbReference type="InterPro" id="IPR000719">
    <property type="entry name" value="Prot_kinase_dom"/>
</dbReference>
<dbReference type="Gene3D" id="1.10.510.10">
    <property type="entry name" value="Transferase(Phosphotransferase) domain 1"/>
    <property type="match status" value="1"/>
</dbReference>
<dbReference type="Gene3D" id="1.10.150.50">
    <property type="entry name" value="Transcription Factor, Ets-1"/>
    <property type="match status" value="1"/>
</dbReference>
<dbReference type="SMART" id="SM00220">
    <property type="entry name" value="S_TKc"/>
    <property type="match status" value="1"/>
</dbReference>
<evidence type="ECO:0000256" key="6">
    <source>
        <dbReference type="PROSITE-ProRule" id="PRU10141"/>
    </source>
</evidence>
<accession>A0A0L0S0Z3</accession>
<reference evidence="11" key="2">
    <citation type="submission" date="2009-11" db="EMBL/GenBank/DDBJ databases">
        <title>The Genome Sequence of Allomyces macrogynus strain ATCC 38327.</title>
        <authorList>
            <consortium name="The Broad Institute Genome Sequencing Platform"/>
            <person name="Russ C."/>
            <person name="Cuomo C."/>
            <person name="Shea T."/>
            <person name="Young S.K."/>
            <person name="Zeng Q."/>
            <person name="Koehrsen M."/>
            <person name="Haas B."/>
            <person name="Borodovsky M."/>
            <person name="Guigo R."/>
            <person name="Alvarado L."/>
            <person name="Berlin A."/>
            <person name="Borenstein D."/>
            <person name="Chen Z."/>
            <person name="Engels R."/>
            <person name="Freedman E."/>
            <person name="Gellesch M."/>
            <person name="Goldberg J."/>
            <person name="Griggs A."/>
            <person name="Gujja S."/>
            <person name="Heiman D."/>
            <person name="Hepburn T."/>
            <person name="Howarth C."/>
            <person name="Jen D."/>
            <person name="Larson L."/>
            <person name="Lewis B."/>
            <person name="Mehta T."/>
            <person name="Park D."/>
            <person name="Pearson M."/>
            <person name="Roberts A."/>
            <person name="Saif S."/>
            <person name="Shenoy N."/>
            <person name="Sisk P."/>
            <person name="Stolte C."/>
            <person name="Sykes S."/>
            <person name="Walk T."/>
            <person name="White J."/>
            <person name="Yandava C."/>
            <person name="Burger G."/>
            <person name="Gray M.W."/>
            <person name="Holland P.W.H."/>
            <person name="King N."/>
            <person name="Lang F.B.F."/>
            <person name="Roger A.J."/>
            <person name="Ruiz-Trillo I."/>
            <person name="Lander E."/>
            <person name="Nusbaum C."/>
        </authorList>
    </citation>
    <scope>NUCLEOTIDE SEQUENCE [LARGE SCALE GENOMIC DNA]</scope>
    <source>
        <strain evidence="11">ATCC 38327</strain>
    </source>
</reference>
<feature type="compositionally biased region" description="Polar residues" evidence="7">
    <location>
        <begin position="224"/>
        <end position="233"/>
    </location>
</feature>
<feature type="compositionally biased region" description="Basic and acidic residues" evidence="7">
    <location>
        <begin position="622"/>
        <end position="634"/>
    </location>
</feature>
<dbReference type="PROSITE" id="PS50011">
    <property type="entry name" value="PROTEIN_KINASE_DOM"/>
    <property type="match status" value="1"/>
</dbReference>
<dbReference type="InterPro" id="IPR011009">
    <property type="entry name" value="Kinase-like_dom_sf"/>
</dbReference>
<dbReference type="OrthoDB" id="266718at2759"/>
<dbReference type="eggNOG" id="KOG0198">
    <property type="taxonomic scope" value="Eukaryota"/>
</dbReference>
<feature type="region of interest" description="Disordered" evidence="7">
    <location>
        <begin position="458"/>
        <end position="517"/>
    </location>
</feature>
<dbReference type="InterPro" id="IPR008271">
    <property type="entry name" value="Ser/Thr_kinase_AS"/>
</dbReference>
<dbReference type="Proteomes" id="UP000054350">
    <property type="component" value="Unassembled WGS sequence"/>
</dbReference>
<evidence type="ECO:0000259" key="9">
    <source>
        <dbReference type="PROSITE" id="PS50105"/>
    </source>
</evidence>
<proteinExistence type="inferred from homology"/>
<gene>
    <name evidence="10" type="ORF">AMAG_01917</name>
</gene>
<dbReference type="VEuPathDB" id="FungiDB:AMAG_01917"/>
<dbReference type="FunFam" id="3.30.200.20:FF:000387">
    <property type="entry name" value="Serine/threonine-protein kinase STE11"/>
    <property type="match status" value="1"/>
</dbReference>
<keyword evidence="4 10" id="KW-0418">Kinase</keyword>
<feature type="region of interest" description="Disordered" evidence="7">
    <location>
        <begin position="224"/>
        <end position="311"/>
    </location>
</feature>
<feature type="domain" description="SAM" evidence="9">
    <location>
        <begin position="6"/>
        <end position="70"/>
    </location>
</feature>
<feature type="compositionally biased region" description="Polar residues" evidence="7">
    <location>
        <begin position="469"/>
        <end position="478"/>
    </location>
</feature>
<dbReference type="GO" id="GO:0005524">
    <property type="term" value="F:ATP binding"/>
    <property type="evidence" value="ECO:0007669"/>
    <property type="project" value="UniProtKB-UniRule"/>
</dbReference>
<dbReference type="InterPro" id="IPR017441">
    <property type="entry name" value="Protein_kinase_ATP_BS"/>
</dbReference>
<feature type="region of interest" description="Disordered" evidence="7">
    <location>
        <begin position="574"/>
        <end position="645"/>
    </location>
</feature>
<evidence type="ECO:0000256" key="7">
    <source>
        <dbReference type="SAM" id="MobiDB-lite"/>
    </source>
</evidence>
<dbReference type="PROSITE" id="PS50105">
    <property type="entry name" value="SAM_DOMAIN"/>
    <property type="match status" value="1"/>
</dbReference>
<dbReference type="Pfam" id="PF00069">
    <property type="entry name" value="Pkinase"/>
    <property type="match status" value="1"/>
</dbReference>
<dbReference type="InterPro" id="IPR001660">
    <property type="entry name" value="SAM"/>
</dbReference>
<evidence type="ECO:0000256" key="1">
    <source>
        <dbReference type="ARBA" id="ARBA00006529"/>
    </source>
</evidence>
<keyword evidence="2" id="KW-0808">Transferase</keyword>
<dbReference type="SMART" id="SM00454">
    <property type="entry name" value="SAM"/>
    <property type="match status" value="1"/>
</dbReference>
<feature type="domain" description="Protein kinase" evidence="8">
    <location>
        <begin position="651"/>
        <end position="929"/>
    </location>
</feature>
<dbReference type="EMBL" id="GG745330">
    <property type="protein sequence ID" value="KNE56075.1"/>
    <property type="molecule type" value="Genomic_DNA"/>
</dbReference>
<dbReference type="InterPro" id="IPR013761">
    <property type="entry name" value="SAM/pointed_sf"/>
</dbReference>
<dbReference type="Pfam" id="PF07647">
    <property type="entry name" value="SAM_2"/>
    <property type="match status" value="1"/>
</dbReference>
<dbReference type="PROSITE" id="PS00107">
    <property type="entry name" value="PROTEIN_KINASE_ATP"/>
    <property type="match status" value="1"/>
</dbReference>
<organism evidence="10 11">
    <name type="scientific">Allomyces macrogynus (strain ATCC 38327)</name>
    <name type="common">Allomyces javanicus var. macrogynus</name>
    <dbReference type="NCBI Taxonomy" id="578462"/>
    <lineage>
        <taxon>Eukaryota</taxon>
        <taxon>Fungi</taxon>
        <taxon>Fungi incertae sedis</taxon>
        <taxon>Blastocladiomycota</taxon>
        <taxon>Blastocladiomycetes</taxon>
        <taxon>Blastocladiales</taxon>
        <taxon>Blastocladiaceae</taxon>
        <taxon>Allomyces</taxon>
    </lineage>
</organism>
<dbReference type="InterPro" id="IPR050538">
    <property type="entry name" value="MAP_kinase_kinase_kinase"/>
</dbReference>
<feature type="compositionally biased region" description="Basic residues" evidence="7">
    <location>
        <begin position="606"/>
        <end position="615"/>
    </location>
</feature>
<evidence type="ECO:0000256" key="3">
    <source>
        <dbReference type="ARBA" id="ARBA00022741"/>
    </source>
</evidence>
<feature type="compositionally biased region" description="Polar residues" evidence="7">
    <location>
        <begin position="192"/>
        <end position="202"/>
    </location>
</feature>
<evidence type="ECO:0000313" key="10">
    <source>
        <dbReference type="EMBL" id="KNE56075.1"/>
    </source>
</evidence>
<dbReference type="SUPFAM" id="SSF56112">
    <property type="entry name" value="Protein kinase-like (PK-like)"/>
    <property type="match status" value="1"/>
</dbReference>
<dbReference type="OMA" id="HERASYP"/>
<keyword evidence="3 6" id="KW-0547">Nucleotide-binding</keyword>
<dbReference type="PANTHER" id="PTHR48016:SF56">
    <property type="entry name" value="MAPKK KINASE"/>
    <property type="match status" value="1"/>
</dbReference>
<evidence type="ECO:0000313" key="11">
    <source>
        <dbReference type="Proteomes" id="UP000054350"/>
    </source>
</evidence>
<comment type="similarity">
    <text evidence="1">Belongs to the protein kinase superfamily. STE Ser/Thr protein kinase family. MAP kinase kinase kinase subfamily.</text>
</comment>
<reference evidence="10 11" key="1">
    <citation type="submission" date="2009-11" db="EMBL/GenBank/DDBJ databases">
        <title>Annotation of Allomyces macrogynus ATCC 38327.</title>
        <authorList>
            <consortium name="The Broad Institute Genome Sequencing Platform"/>
            <person name="Russ C."/>
            <person name="Cuomo C."/>
            <person name="Burger G."/>
            <person name="Gray M.W."/>
            <person name="Holland P.W.H."/>
            <person name="King N."/>
            <person name="Lang F.B.F."/>
            <person name="Roger A.J."/>
            <person name="Ruiz-Trillo I."/>
            <person name="Young S.K."/>
            <person name="Zeng Q."/>
            <person name="Gargeya S."/>
            <person name="Fitzgerald M."/>
            <person name="Haas B."/>
            <person name="Abouelleil A."/>
            <person name="Alvarado L."/>
            <person name="Arachchi H.M."/>
            <person name="Berlin A."/>
            <person name="Chapman S.B."/>
            <person name="Gearin G."/>
            <person name="Goldberg J."/>
            <person name="Griggs A."/>
            <person name="Gujja S."/>
            <person name="Hansen M."/>
            <person name="Heiman D."/>
            <person name="Howarth C."/>
            <person name="Larimer J."/>
            <person name="Lui A."/>
            <person name="MacDonald P.J.P."/>
            <person name="McCowen C."/>
            <person name="Montmayeur A."/>
            <person name="Murphy C."/>
            <person name="Neiman D."/>
            <person name="Pearson M."/>
            <person name="Priest M."/>
            <person name="Roberts A."/>
            <person name="Saif S."/>
            <person name="Shea T."/>
            <person name="Sisk P."/>
            <person name="Stolte C."/>
            <person name="Sykes S."/>
            <person name="Wortman J."/>
            <person name="Nusbaum C."/>
            <person name="Birren B."/>
        </authorList>
    </citation>
    <scope>NUCLEOTIDE SEQUENCE [LARGE SCALE GENOMIC DNA]</scope>
    <source>
        <strain evidence="10 11">ATCC 38327</strain>
    </source>
</reference>
<feature type="region of interest" description="Disordered" evidence="7">
    <location>
        <begin position="159"/>
        <end position="203"/>
    </location>
</feature>
<feature type="binding site" evidence="6">
    <location>
        <position position="680"/>
    </location>
    <ligand>
        <name>ATP</name>
        <dbReference type="ChEBI" id="CHEBI:30616"/>
    </ligand>
</feature>
<evidence type="ECO:0000256" key="2">
    <source>
        <dbReference type="ARBA" id="ARBA00022679"/>
    </source>
</evidence>
<evidence type="ECO:0000259" key="8">
    <source>
        <dbReference type="PROSITE" id="PS50011"/>
    </source>
</evidence>
<feature type="region of interest" description="Disordered" evidence="7">
    <location>
        <begin position="372"/>
        <end position="400"/>
    </location>
</feature>
<evidence type="ECO:0000256" key="4">
    <source>
        <dbReference type="ARBA" id="ARBA00022777"/>
    </source>
</evidence>
<evidence type="ECO:0000256" key="5">
    <source>
        <dbReference type="ARBA" id="ARBA00022840"/>
    </source>
</evidence>
<dbReference type="GO" id="GO:0004709">
    <property type="term" value="F:MAP kinase kinase kinase activity"/>
    <property type="evidence" value="ECO:0007669"/>
    <property type="project" value="UniProtKB-ARBA"/>
</dbReference>
<feature type="compositionally biased region" description="Basic and acidic residues" evidence="7">
    <location>
        <begin position="391"/>
        <end position="400"/>
    </location>
</feature>
<dbReference type="PANTHER" id="PTHR48016">
    <property type="entry name" value="MAP KINASE KINASE KINASE SSK2-RELATED-RELATED"/>
    <property type="match status" value="1"/>
</dbReference>
<dbReference type="Gene3D" id="3.30.200.20">
    <property type="entry name" value="Phosphorylase Kinase, domain 1"/>
    <property type="match status" value="1"/>
</dbReference>
<dbReference type="CDD" id="cd06606">
    <property type="entry name" value="STKc_MAPKKK"/>
    <property type="match status" value="1"/>
</dbReference>
<dbReference type="SUPFAM" id="SSF47769">
    <property type="entry name" value="SAM/Pointed domain"/>
    <property type="match status" value="1"/>
</dbReference>
<dbReference type="STRING" id="578462.A0A0L0S0Z3"/>
<sequence length="956" mass="103295">MDVAQWTPAQVDHWLASNKLERFRDVFRAYQVTGYMLLHLDGTTLAEHFRLDSFAERARFAKAQKQLLEYQREYLMSRQAEQAVGDDHYAQANRVANGAENQQQYPVPYYGSSPHAGGAYPSQIQAAWGYPAAATQYGLYHGAPSAAPPPTYNASYAYPAQPPPRLQPRADSFKYAQQQQSALPGSVAHALGTNSPQGSTRSAPAFVGHAKTVFLPRKESLAYSAQPTGSSPVAQPRQLGHSASPQHFYPSPPPSYPVHDRPATASSPPPEDDAGDQSAELDNDAPAQPVLQRSHSHPLSMNPHHRFGQVGLPPVIVDPSDATQPVEAIQPIPRKSSLPLGGMPGAMEWRTLGDANLQTAASKAMRPLTVDSGAPVSQLRPNPPVASAVTPKRDSGVERPRPQEIAENLDIFFPTGPRELIEKSLTRGLAHAGPPSQPPSLFGTTAHLAKRGRRVALTANGKVAIPPRTASTSASPRSPNEGDADPSTYPAAYFPHLRSSRPSRSRTQSPMRTASPSRMAVPIATAGDDDLVPEFKALNLASPVLDLAYFDAQQQGRMTPSRRAGTPVPLIITANLPTDPYPHSESADEADTESRKPSFDMSMVVRKGRSSRRGSRSTSRTRIPDSMRGRDNSSPHRQASPLDGDEVSIPWIKGELIGMGSFGRVYLGLAVATGEMMAVKQVELPVSTGAISKKQASMLEALQREIELLRDLSHPNIVHYLGFERAKNTLNVFLEYVSGGSVASLLASVGRALPEPLSAMFMAQIVAGVAYLHECGILHRDLKCANVLVTEEGVCRISDFGLSKRMGPFAEPGGDGKGGVGALGAYDFFSQHSLQGSIYWMAPEVVRERGYSAKVDIWSIGCLCIEMVTGNRPWVGLNEFAAIYRLGTDSKPDIPMWVSAEARTFCDACFTIDPDQRPTAQELLAHPYVVHADMSYDYKSFLDSIGSGPSGEEGGA</sequence>
<protein>
    <submittedName>
        <fullName evidence="10">STE/STE11/BCK1 protein kinase</fullName>
    </submittedName>
</protein>